<keyword evidence="6 8" id="KW-1133">Transmembrane helix</keyword>
<keyword evidence="7 8" id="KW-0472">Membrane</keyword>
<feature type="transmembrane region" description="Helical" evidence="8">
    <location>
        <begin position="228"/>
        <end position="251"/>
    </location>
</feature>
<feature type="transmembrane region" description="Helical" evidence="8">
    <location>
        <begin position="156"/>
        <end position="178"/>
    </location>
</feature>
<comment type="subcellular location">
    <subcellularLocation>
        <location evidence="1">Cell membrane</location>
        <topology evidence="1">Multi-pass membrane protein</topology>
    </subcellularLocation>
</comment>
<feature type="transmembrane region" description="Helical" evidence="8">
    <location>
        <begin position="299"/>
        <end position="319"/>
    </location>
</feature>
<dbReference type="RefSeq" id="WP_222579938.1">
    <property type="nucleotide sequence ID" value="NZ_JAHVHU010000008.1"/>
</dbReference>
<evidence type="ECO:0000256" key="1">
    <source>
        <dbReference type="ARBA" id="ARBA00004651"/>
    </source>
</evidence>
<evidence type="ECO:0000256" key="4">
    <source>
        <dbReference type="ARBA" id="ARBA00022475"/>
    </source>
</evidence>
<dbReference type="PANTHER" id="PTHR21716:SF53">
    <property type="entry name" value="PERMEASE PERM-RELATED"/>
    <property type="match status" value="1"/>
</dbReference>
<evidence type="ECO:0000313" key="10">
    <source>
        <dbReference type="Proteomes" id="UP000753961"/>
    </source>
</evidence>
<dbReference type="InterPro" id="IPR002549">
    <property type="entry name" value="AI-2E-like"/>
</dbReference>
<keyword evidence="3" id="KW-0813">Transport</keyword>
<dbReference type="GO" id="GO:0005886">
    <property type="term" value="C:plasma membrane"/>
    <property type="evidence" value="ECO:0007669"/>
    <property type="project" value="UniProtKB-SubCell"/>
</dbReference>
<evidence type="ECO:0000313" key="9">
    <source>
        <dbReference type="EMBL" id="MBY5958403.1"/>
    </source>
</evidence>
<dbReference type="Proteomes" id="UP000753961">
    <property type="component" value="Unassembled WGS sequence"/>
</dbReference>
<comment type="caution">
    <text evidence="9">The sequence shown here is derived from an EMBL/GenBank/DDBJ whole genome shotgun (WGS) entry which is preliminary data.</text>
</comment>
<gene>
    <name evidence="9" type="ORF">KUV50_09690</name>
</gene>
<proteinExistence type="inferred from homology"/>
<evidence type="ECO:0000256" key="2">
    <source>
        <dbReference type="ARBA" id="ARBA00009773"/>
    </source>
</evidence>
<feature type="transmembrane region" description="Helical" evidence="8">
    <location>
        <begin position="263"/>
        <end position="279"/>
    </location>
</feature>
<dbReference type="EMBL" id="JAHVHU010000008">
    <property type="protein sequence ID" value="MBY5958403.1"/>
    <property type="molecule type" value="Genomic_DNA"/>
</dbReference>
<evidence type="ECO:0000256" key="6">
    <source>
        <dbReference type="ARBA" id="ARBA00022989"/>
    </source>
</evidence>
<feature type="transmembrane region" description="Helical" evidence="8">
    <location>
        <begin position="59"/>
        <end position="81"/>
    </location>
</feature>
<keyword evidence="5 8" id="KW-0812">Transmembrane</keyword>
<name>A0A953HPG4_9BACT</name>
<sequence length="377" mass="41784">MEAKSGTGKIAYSLITLVIIVWIMYLTQSILVPFLFAILLSMALYPVARIFERWGMPRVLTSILCVLIAIVVLGGVVWFVINQVIQIGRGDYNLGEKFNQIVTVIIQFMTEQFGLETTDLWNQLRESSMQVISNITSYLTVFFGSAGNTIANAVLIPLYMFFLLYYRIFFVEFFFRAFQKTPEVKIKATLERIYSVIHSYLFGLLTVMVIVALLNSGGLLVLGIENAWFFGTLAALLLLIPYIGIAIGSLLPALFALATKDSAYYALGVLVWFQIVQFFEGNFITPNIVGGKVNISPLIAIIALLLGGKLFGLAGLILAMPMVAVTKVLLDASDEWKAFGFLLGEPSDKHLDKGARKRLLKKIGIYSFPLKKGKDGG</sequence>
<feature type="transmembrane region" description="Helical" evidence="8">
    <location>
        <begin position="199"/>
        <end position="222"/>
    </location>
</feature>
<evidence type="ECO:0000256" key="8">
    <source>
        <dbReference type="SAM" id="Phobius"/>
    </source>
</evidence>
<accession>A0A953HPG4</accession>
<keyword evidence="4" id="KW-1003">Cell membrane</keyword>
<evidence type="ECO:0000256" key="5">
    <source>
        <dbReference type="ARBA" id="ARBA00022692"/>
    </source>
</evidence>
<evidence type="ECO:0000256" key="3">
    <source>
        <dbReference type="ARBA" id="ARBA00022448"/>
    </source>
</evidence>
<evidence type="ECO:0000256" key="7">
    <source>
        <dbReference type="ARBA" id="ARBA00023136"/>
    </source>
</evidence>
<keyword evidence="10" id="KW-1185">Reference proteome</keyword>
<dbReference type="AlphaFoldDB" id="A0A953HPG4"/>
<dbReference type="Pfam" id="PF01594">
    <property type="entry name" value="AI-2E_transport"/>
    <property type="match status" value="1"/>
</dbReference>
<reference evidence="9" key="1">
    <citation type="submission" date="2021-06" db="EMBL/GenBank/DDBJ databases">
        <title>44 bacteria genomes isolated from Dapeng, Shenzhen.</title>
        <authorList>
            <person name="Zheng W."/>
            <person name="Yu S."/>
            <person name="Huang Y."/>
        </authorList>
    </citation>
    <scope>NUCLEOTIDE SEQUENCE</scope>
    <source>
        <strain evidence="9">DP5N28-2</strain>
    </source>
</reference>
<dbReference type="GO" id="GO:0055085">
    <property type="term" value="P:transmembrane transport"/>
    <property type="evidence" value="ECO:0007669"/>
    <property type="project" value="TreeGrafter"/>
</dbReference>
<organism evidence="9 10">
    <name type="scientific">Membranihabitans marinus</name>
    <dbReference type="NCBI Taxonomy" id="1227546"/>
    <lineage>
        <taxon>Bacteria</taxon>
        <taxon>Pseudomonadati</taxon>
        <taxon>Bacteroidota</taxon>
        <taxon>Saprospiria</taxon>
        <taxon>Saprospirales</taxon>
        <taxon>Saprospiraceae</taxon>
        <taxon>Membranihabitans</taxon>
    </lineage>
</organism>
<dbReference type="PANTHER" id="PTHR21716">
    <property type="entry name" value="TRANSMEMBRANE PROTEIN"/>
    <property type="match status" value="1"/>
</dbReference>
<feature type="transmembrane region" description="Helical" evidence="8">
    <location>
        <begin position="12"/>
        <end position="39"/>
    </location>
</feature>
<comment type="similarity">
    <text evidence="2">Belongs to the autoinducer-2 exporter (AI-2E) (TC 2.A.86) family.</text>
</comment>
<protein>
    <submittedName>
        <fullName evidence="9">AI-2E family transporter</fullName>
    </submittedName>
</protein>